<dbReference type="SMART" id="SM01407">
    <property type="entry name" value="NAC"/>
    <property type="match status" value="1"/>
</dbReference>
<evidence type="ECO:0000256" key="1">
    <source>
        <dbReference type="ARBA" id="ARBA00005296"/>
    </source>
</evidence>
<feature type="domain" description="NAC-A/B" evidence="3">
    <location>
        <begin position="33"/>
        <end position="98"/>
    </location>
</feature>
<comment type="caution">
    <text evidence="4">The sequence shown here is derived from an EMBL/GenBank/DDBJ whole genome shotgun (WGS) entry which is preliminary data.</text>
</comment>
<comment type="similarity">
    <text evidence="1 2">Belongs to the NAC-beta family.</text>
</comment>
<dbReference type="AlphaFoldDB" id="A0A177B9Y5"/>
<dbReference type="EMBL" id="LWCA01000169">
    <property type="protein sequence ID" value="OAF70254.1"/>
    <property type="molecule type" value="Genomic_DNA"/>
</dbReference>
<dbReference type="FunFam" id="2.20.70.30:FF:000001">
    <property type="entry name" value="Transcription factor BTF3 homolog"/>
    <property type="match status" value="1"/>
</dbReference>
<evidence type="ECO:0000256" key="2">
    <source>
        <dbReference type="RuleBase" id="RU361272"/>
    </source>
</evidence>
<reference evidence="4 5" key="1">
    <citation type="submission" date="2016-04" db="EMBL/GenBank/DDBJ databases">
        <title>The genome of Intoshia linei affirms orthonectids as highly simplified spiralians.</title>
        <authorList>
            <person name="Mikhailov K.V."/>
            <person name="Slusarev G.S."/>
            <person name="Nikitin M.A."/>
            <person name="Logacheva M.D."/>
            <person name="Penin A."/>
            <person name="Aleoshin V."/>
            <person name="Panchin Y.V."/>
        </authorList>
    </citation>
    <scope>NUCLEOTIDE SEQUENCE [LARGE SCALE GENOMIC DNA]</scope>
    <source>
        <strain evidence="4">Intl2013</strain>
        <tissue evidence="4">Whole animal</tissue>
    </source>
</reference>
<dbReference type="Pfam" id="PF01849">
    <property type="entry name" value="NAC"/>
    <property type="match status" value="1"/>
</dbReference>
<evidence type="ECO:0000313" key="4">
    <source>
        <dbReference type="EMBL" id="OAF70254.1"/>
    </source>
</evidence>
<dbReference type="CDD" id="cd22055">
    <property type="entry name" value="NAC_BTF3"/>
    <property type="match status" value="1"/>
</dbReference>
<dbReference type="OrthoDB" id="8033832at2759"/>
<organism evidence="4 5">
    <name type="scientific">Intoshia linei</name>
    <dbReference type="NCBI Taxonomy" id="1819745"/>
    <lineage>
        <taxon>Eukaryota</taxon>
        <taxon>Metazoa</taxon>
        <taxon>Spiralia</taxon>
        <taxon>Lophotrochozoa</taxon>
        <taxon>Mesozoa</taxon>
        <taxon>Orthonectida</taxon>
        <taxon>Rhopaluridae</taxon>
        <taxon>Intoshia</taxon>
    </lineage>
</organism>
<accession>A0A177B9Y5</accession>
<evidence type="ECO:0000313" key="5">
    <source>
        <dbReference type="Proteomes" id="UP000078046"/>
    </source>
</evidence>
<name>A0A177B9Y5_9BILA</name>
<dbReference type="PANTHER" id="PTHR10351">
    <property type="entry name" value="TRANSCRIPTION FACTOR BTF3 FAMILY MEMBER"/>
    <property type="match status" value="1"/>
</dbReference>
<dbReference type="InterPro" id="IPR039370">
    <property type="entry name" value="BTF3"/>
</dbReference>
<keyword evidence="5" id="KW-1185">Reference proteome</keyword>
<dbReference type="Gene3D" id="2.20.70.30">
    <property type="entry name" value="Nascent polypeptide-associated complex domain"/>
    <property type="match status" value="1"/>
</dbReference>
<dbReference type="InterPro" id="IPR002715">
    <property type="entry name" value="Nas_poly-pep-assoc_cplx_dom"/>
</dbReference>
<dbReference type="InterPro" id="IPR038187">
    <property type="entry name" value="NAC_A/B_dom_sf"/>
</dbReference>
<protein>
    <recommendedName>
        <fullName evidence="2">Transcription factor BTF3</fullName>
    </recommendedName>
</protein>
<proteinExistence type="inferred from homology"/>
<dbReference type="Proteomes" id="UP000078046">
    <property type="component" value="Unassembled WGS sequence"/>
</dbReference>
<sequence length="157" mass="17514">MNAEKLKILEQQVRIGGKGSARRKKKVCHKTQGTDDKKLQANLKKLNCNTIPGIEEVNIIKKDCSVVNFQNPKVQGCLNSNTFIISGHGIDKNITEMLPGIIPQLGPDIARIWRDVLGDAKNVEEDDEIPELVGDFDTVENQNELSKEIKIENVPEN</sequence>
<evidence type="ECO:0000259" key="3">
    <source>
        <dbReference type="PROSITE" id="PS51151"/>
    </source>
</evidence>
<gene>
    <name evidence="4" type="ORF">A3Q56_01988</name>
</gene>
<dbReference type="PROSITE" id="PS51151">
    <property type="entry name" value="NAC_AB"/>
    <property type="match status" value="1"/>
</dbReference>